<organism evidence="3 4">
    <name type="scientific">Capsella rubella</name>
    <dbReference type="NCBI Taxonomy" id="81985"/>
    <lineage>
        <taxon>Eukaryota</taxon>
        <taxon>Viridiplantae</taxon>
        <taxon>Streptophyta</taxon>
        <taxon>Embryophyta</taxon>
        <taxon>Tracheophyta</taxon>
        <taxon>Spermatophyta</taxon>
        <taxon>Magnoliopsida</taxon>
        <taxon>eudicotyledons</taxon>
        <taxon>Gunneridae</taxon>
        <taxon>Pentapetalae</taxon>
        <taxon>rosids</taxon>
        <taxon>malvids</taxon>
        <taxon>Brassicales</taxon>
        <taxon>Brassicaceae</taxon>
        <taxon>Camelineae</taxon>
        <taxon>Capsella</taxon>
    </lineage>
</organism>
<feature type="signal peptide" evidence="2">
    <location>
        <begin position="1"/>
        <end position="27"/>
    </location>
</feature>
<feature type="region of interest" description="Disordered" evidence="1">
    <location>
        <begin position="40"/>
        <end position="85"/>
    </location>
</feature>
<dbReference type="AlphaFoldDB" id="R0I158"/>
<protein>
    <submittedName>
        <fullName evidence="3">Uncharacterized protein</fullName>
    </submittedName>
</protein>
<proteinExistence type="predicted"/>
<sequence>MSSKSSSNALRLFLFLLLLCLISKTSGRRIVVIEEPVRGQIETSSSCTCGGKRGSSGRPNDRPCPRPPSRPCPPQRPGSSRGSTILYHLKDKDKASYLSTWFRFL</sequence>
<gene>
    <name evidence="3" type="ORF">CARUB_v10021192mg</name>
</gene>
<evidence type="ECO:0000313" key="4">
    <source>
        <dbReference type="Proteomes" id="UP000029121"/>
    </source>
</evidence>
<dbReference type="Proteomes" id="UP000029121">
    <property type="component" value="Unassembled WGS sequence"/>
</dbReference>
<keyword evidence="2" id="KW-0732">Signal</keyword>
<accession>R0I158</accession>
<keyword evidence="4" id="KW-1185">Reference proteome</keyword>
<reference evidence="4" key="1">
    <citation type="journal article" date="2013" name="Nat. Genet.">
        <title>The Capsella rubella genome and the genomic consequences of rapid mating system evolution.</title>
        <authorList>
            <person name="Slotte T."/>
            <person name="Hazzouri K.M."/>
            <person name="Agren J.A."/>
            <person name="Koenig D."/>
            <person name="Maumus F."/>
            <person name="Guo Y.L."/>
            <person name="Steige K."/>
            <person name="Platts A.E."/>
            <person name="Escobar J.S."/>
            <person name="Newman L.K."/>
            <person name="Wang W."/>
            <person name="Mandakova T."/>
            <person name="Vello E."/>
            <person name="Smith L.M."/>
            <person name="Henz S.R."/>
            <person name="Steffen J."/>
            <person name="Takuno S."/>
            <person name="Brandvain Y."/>
            <person name="Coop G."/>
            <person name="Andolfatto P."/>
            <person name="Hu T.T."/>
            <person name="Blanchette M."/>
            <person name="Clark R.M."/>
            <person name="Quesneville H."/>
            <person name="Nordborg M."/>
            <person name="Gaut B.S."/>
            <person name="Lysak M.A."/>
            <person name="Jenkins J."/>
            <person name="Grimwood J."/>
            <person name="Chapman J."/>
            <person name="Prochnik S."/>
            <person name="Shu S."/>
            <person name="Rokhsar D."/>
            <person name="Schmutz J."/>
            <person name="Weigel D."/>
            <person name="Wright S.I."/>
        </authorList>
    </citation>
    <scope>NUCLEOTIDE SEQUENCE [LARGE SCALE GENOMIC DNA]</scope>
    <source>
        <strain evidence="4">cv. Monte Gargano</strain>
    </source>
</reference>
<feature type="chain" id="PRO_5004342785" evidence="2">
    <location>
        <begin position="28"/>
        <end position="105"/>
    </location>
</feature>
<evidence type="ECO:0000256" key="2">
    <source>
        <dbReference type="SAM" id="SignalP"/>
    </source>
</evidence>
<evidence type="ECO:0000256" key="1">
    <source>
        <dbReference type="SAM" id="MobiDB-lite"/>
    </source>
</evidence>
<evidence type="ECO:0000313" key="3">
    <source>
        <dbReference type="EMBL" id="EOA35934.1"/>
    </source>
</evidence>
<name>R0I158_9BRAS</name>
<dbReference type="EMBL" id="KB870806">
    <property type="protein sequence ID" value="EOA35934.1"/>
    <property type="molecule type" value="Genomic_DNA"/>
</dbReference>
<feature type="compositionally biased region" description="Pro residues" evidence="1">
    <location>
        <begin position="65"/>
        <end position="76"/>
    </location>
</feature>